<proteinExistence type="predicted"/>
<keyword evidence="1" id="KW-0812">Transmembrane</keyword>
<dbReference type="Proteomes" id="UP000192042">
    <property type="component" value="Chromosome I"/>
</dbReference>
<keyword evidence="1" id="KW-1133">Transmembrane helix</keyword>
<keyword evidence="1" id="KW-0472">Membrane</keyword>
<evidence type="ECO:0000256" key="1">
    <source>
        <dbReference type="SAM" id="Phobius"/>
    </source>
</evidence>
<dbReference type="EMBL" id="LT828648">
    <property type="protein sequence ID" value="SLM48854.1"/>
    <property type="molecule type" value="Genomic_DNA"/>
</dbReference>
<accession>A0A1W1I782</accession>
<evidence type="ECO:0000313" key="3">
    <source>
        <dbReference type="Proteomes" id="UP000192042"/>
    </source>
</evidence>
<feature type="transmembrane region" description="Helical" evidence="1">
    <location>
        <begin position="20"/>
        <end position="40"/>
    </location>
</feature>
<gene>
    <name evidence="2" type="ORF">NSJP_2687</name>
</gene>
<name>A0A1W1I782_9BACT</name>
<organism evidence="2 3">
    <name type="scientific">Nitrospira japonica</name>
    <dbReference type="NCBI Taxonomy" id="1325564"/>
    <lineage>
        <taxon>Bacteria</taxon>
        <taxon>Pseudomonadati</taxon>
        <taxon>Nitrospirota</taxon>
        <taxon>Nitrospiria</taxon>
        <taxon>Nitrospirales</taxon>
        <taxon>Nitrospiraceae</taxon>
        <taxon>Nitrospira</taxon>
    </lineage>
</organism>
<protein>
    <submittedName>
        <fullName evidence="2">Uncharacterized protein</fullName>
    </submittedName>
</protein>
<dbReference type="KEGG" id="nja:NSJP_2687"/>
<reference evidence="2 3" key="1">
    <citation type="submission" date="2017-03" db="EMBL/GenBank/DDBJ databases">
        <authorList>
            <person name="Afonso C.L."/>
            <person name="Miller P.J."/>
            <person name="Scott M.A."/>
            <person name="Spackman E."/>
            <person name="Goraichik I."/>
            <person name="Dimitrov K.M."/>
            <person name="Suarez D.L."/>
            <person name="Swayne D.E."/>
        </authorList>
    </citation>
    <scope>NUCLEOTIDE SEQUENCE [LARGE SCALE GENOMIC DNA]</scope>
    <source>
        <strain evidence="2">Genome sequencing of Nitrospira japonica strain NJ11</strain>
    </source>
</reference>
<dbReference type="AlphaFoldDB" id="A0A1W1I782"/>
<keyword evidence="3" id="KW-1185">Reference proteome</keyword>
<evidence type="ECO:0000313" key="2">
    <source>
        <dbReference type="EMBL" id="SLM48854.1"/>
    </source>
</evidence>
<sequence>MALILLLRSRNEGILADMKWLYPGLVAILGALVLTAYLTAAWSPSFKLSALWSQSSRPADSRGEAEKVAKGKTVLQDVLLEELRRTHHLRPLTEQESGMKIQNLPVGVFGFSECSESLESKRGGKPSLEVQKRRDGISYYVGYASDEDIEKYFARLKNFHILTFNQATGKAPSLLEIPIDFVAKCEARQLMEGPMFDLFVRDIPELQS</sequence>